<evidence type="ECO:0000313" key="5">
    <source>
        <dbReference type="EMBL" id="OGL46565.1"/>
    </source>
</evidence>
<dbReference type="InterPro" id="IPR001911">
    <property type="entry name" value="Ribosomal_bS21"/>
</dbReference>
<dbReference type="EMBL" id="MGDD01000123">
    <property type="protein sequence ID" value="OGL46565.1"/>
    <property type="molecule type" value="Genomic_DNA"/>
</dbReference>
<dbReference type="Proteomes" id="UP000179266">
    <property type="component" value="Unassembled WGS sequence"/>
</dbReference>
<evidence type="ECO:0000256" key="1">
    <source>
        <dbReference type="ARBA" id="ARBA00006640"/>
    </source>
</evidence>
<name>A0A1F7RYB5_9BACT</name>
<evidence type="ECO:0000313" key="6">
    <source>
        <dbReference type="Proteomes" id="UP000179266"/>
    </source>
</evidence>
<accession>A0A1F7RYB5</accession>
<reference evidence="5 6" key="1">
    <citation type="journal article" date="2016" name="Nat. Commun.">
        <title>Thousands of microbial genomes shed light on interconnected biogeochemical processes in an aquifer system.</title>
        <authorList>
            <person name="Anantharaman K."/>
            <person name="Brown C.T."/>
            <person name="Hug L.A."/>
            <person name="Sharon I."/>
            <person name="Castelle C.J."/>
            <person name="Probst A.J."/>
            <person name="Thomas B.C."/>
            <person name="Singh A."/>
            <person name="Wilkins M.J."/>
            <person name="Karaoz U."/>
            <person name="Brodie E.L."/>
            <person name="Williams K.H."/>
            <person name="Hubbard S.S."/>
            <person name="Banfield J.F."/>
        </authorList>
    </citation>
    <scope>NUCLEOTIDE SEQUENCE [LARGE SCALE GENOMIC DNA]</scope>
</reference>
<dbReference type="GO" id="GO:0005840">
    <property type="term" value="C:ribosome"/>
    <property type="evidence" value="ECO:0007669"/>
    <property type="project" value="UniProtKB-KW"/>
</dbReference>
<evidence type="ECO:0000256" key="4">
    <source>
        <dbReference type="ARBA" id="ARBA00035135"/>
    </source>
</evidence>
<keyword evidence="2 5" id="KW-0689">Ribosomal protein</keyword>
<comment type="similarity">
    <text evidence="1">Belongs to the bacterial ribosomal protein bS21 family.</text>
</comment>
<sequence>EKDIEKALKLLRRKSKQEGHYNDIKKKKYFEKPSSIRRRENLKAIKKAARAKKSNS</sequence>
<dbReference type="GO" id="GO:0006412">
    <property type="term" value="P:translation"/>
    <property type="evidence" value="ECO:0007669"/>
    <property type="project" value="InterPro"/>
</dbReference>
<dbReference type="GO" id="GO:1990904">
    <property type="term" value="C:ribonucleoprotein complex"/>
    <property type="evidence" value="ECO:0007669"/>
    <property type="project" value="UniProtKB-KW"/>
</dbReference>
<organism evidence="5 6">
    <name type="scientific">Candidatus Schekmanbacteria bacterium RBG_13_48_7</name>
    <dbReference type="NCBI Taxonomy" id="1817878"/>
    <lineage>
        <taxon>Bacteria</taxon>
        <taxon>Candidatus Schekmaniibacteriota</taxon>
    </lineage>
</organism>
<proteinExistence type="inferred from homology"/>
<dbReference type="NCBIfam" id="TIGR00030">
    <property type="entry name" value="S21p"/>
    <property type="match status" value="1"/>
</dbReference>
<keyword evidence="3" id="KW-0687">Ribonucleoprotein</keyword>
<protein>
    <recommendedName>
        <fullName evidence="4">Small ribosomal subunit protein bS21</fullName>
    </recommendedName>
</protein>
<evidence type="ECO:0000256" key="2">
    <source>
        <dbReference type="ARBA" id="ARBA00022980"/>
    </source>
</evidence>
<feature type="non-terminal residue" evidence="5">
    <location>
        <position position="1"/>
    </location>
</feature>
<dbReference type="InterPro" id="IPR038380">
    <property type="entry name" value="Ribosomal_bS21_sf"/>
</dbReference>
<dbReference type="Pfam" id="PF01165">
    <property type="entry name" value="Ribosomal_S21"/>
    <property type="match status" value="1"/>
</dbReference>
<dbReference type="Gene3D" id="1.20.5.1150">
    <property type="entry name" value="Ribosomal protein S8"/>
    <property type="match status" value="1"/>
</dbReference>
<dbReference type="AlphaFoldDB" id="A0A1F7RYB5"/>
<evidence type="ECO:0000256" key="3">
    <source>
        <dbReference type="ARBA" id="ARBA00023274"/>
    </source>
</evidence>
<gene>
    <name evidence="5" type="ORF">A2161_22210</name>
</gene>
<comment type="caution">
    <text evidence="5">The sequence shown here is derived from an EMBL/GenBank/DDBJ whole genome shotgun (WGS) entry which is preliminary data.</text>
</comment>
<dbReference type="GO" id="GO:0003735">
    <property type="term" value="F:structural constituent of ribosome"/>
    <property type="evidence" value="ECO:0007669"/>
    <property type="project" value="InterPro"/>
</dbReference>